<feature type="domain" description="D-isomer specific 2-hydroxyacid dehydrogenase NAD-binding" evidence="6">
    <location>
        <begin position="109"/>
        <end position="296"/>
    </location>
</feature>
<accession>F6DA86</accession>
<dbReference type="InterPro" id="IPR036291">
    <property type="entry name" value="NAD(P)-bd_dom_sf"/>
</dbReference>
<protein>
    <submittedName>
        <fullName evidence="7">D-lactate dehydrogenase</fullName>
        <ecNumber evidence="7">1.1.1.28</ecNumber>
    </submittedName>
</protein>
<dbReference type="RefSeq" id="WP_013835992.1">
    <property type="nucleotide sequence ID" value="NC_015581.1"/>
</dbReference>
<dbReference type="EMBL" id="CP002776">
    <property type="protein sequence ID" value="AEG32217.1"/>
    <property type="molecule type" value="Genomic_DNA"/>
</dbReference>
<evidence type="ECO:0000313" key="8">
    <source>
        <dbReference type="Proteomes" id="UP000009232"/>
    </source>
</evidence>
<dbReference type="OrthoDB" id="9805416at2"/>
<keyword evidence="3" id="KW-0520">NAD</keyword>
<keyword evidence="2 4" id="KW-0560">Oxidoreductase</keyword>
<dbReference type="EC" id="1.1.1.28" evidence="7"/>
<dbReference type="KEGG" id="tcy:Thicy_1457"/>
<dbReference type="Proteomes" id="UP000009232">
    <property type="component" value="Chromosome"/>
</dbReference>
<name>F6DA86_THICA</name>
<dbReference type="PANTHER" id="PTHR43026:SF1">
    <property type="entry name" value="2-HYDROXYACID DEHYDROGENASE HOMOLOG 1-RELATED"/>
    <property type="match status" value="1"/>
</dbReference>
<proteinExistence type="inferred from homology"/>
<dbReference type="STRING" id="717773.Thicy_1457"/>
<comment type="similarity">
    <text evidence="1 4">Belongs to the D-isomer specific 2-hydroxyacid dehydrogenase family.</text>
</comment>
<organism evidence="7 8">
    <name type="scientific">Thiomicrospira cyclica (strain DSM 14477 / JCM 11371 / ALM1)</name>
    <name type="common">Thioalkalimicrobium cyclicum</name>
    <dbReference type="NCBI Taxonomy" id="717773"/>
    <lineage>
        <taxon>Bacteria</taxon>
        <taxon>Pseudomonadati</taxon>
        <taxon>Pseudomonadota</taxon>
        <taxon>Gammaproteobacteria</taxon>
        <taxon>Thiotrichales</taxon>
        <taxon>Piscirickettsiaceae</taxon>
        <taxon>Thiomicrospira</taxon>
    </lineage>
</organism>
<dbReference type="AlphaFoldDB" id="F6DA86"/>
<evidence type="ECO:0000256" key="3">
    <source>
        <dbReference type="ARBA" id="ARBA00023027"/>
    </source>
</evidence>
<dbReference type="PROSITE" id="PS00065">
    <property type="entry name" value="D_2_HYDROXYACID_DH_1"/>
    <property type="match status" value="1"/>
</dbReference>
<dbReference type="InterPro" id="IPR029753">
    <property type="entry name" value="D-isomer_DH_CS"/>
</dbReference>
<dbReference type="InterPro" id="IPR029752">
    <property type="entry name" value="D-isomer_DH_CS1"/>
</dbReference>
<evidence type="ECO:0000259" key="5">
    <source>
        <dbReference type="Pfam" id="PF00389"/>
    </source>
</evidence>
<dbReference type="InterPro" id="IPR006139">
    <property type="entry name" value="D-isomer_2_OHA_DH_cat_dom"/>
</dbReference>
<dbReference type="InterPro" id="IPR006140">
    <property type="entry name" value="D-isomer_DH_NAD-bd"/>
</dbReference>
<dbReference type="CDD" id="cd12183">
    <property type="entry name" value="LDH_like_2"/>
    <property type="match status" value="1"/>
</dbReference>
<dbReference type="GO" id="GO:0008720">
    <property type="term" value="F:D-lactate dehydrogenase (NAD+) activity"/>
    <property type="evidence" value="ECO:0007669"/>
    <property type="project" value="UniProtKB-EC"/>
</dbReference>
<dbReference type="Pfam" id="PF02826">
    <property type="entry name" value="2-Hacid_dh_C"/>
    <property type="match status" value="1"/>
</dbReference>
<evidence type="ECO:0000313" key="7">
    <source>
        <dbReference type="EMBL" id="AEG32217.1"/>
    </source>
</evidence>
<evidence type="ECO:0000256" key="2">
    <source>
        <dbReference type="ARBA" id="ARBA00023002"/>
    </source>
</evidence>
<dbReference type="GO" id="GO:0051287">
    <property type="term" value="F:NAD binding"/>
    <property type="evidence" value="ECO:0007669"/>
    <property type="project" value="InterPro"/>
</dbReference>
<evidence type="ECO:0000256" key="1">
    <source>
        <dbReference type="ARBA" id="ARBA00005854"/>
    </source>
</evidence>
<reference evidence="7 8" key="1">
    <citation type="submission" date="2011-05" db="EMBL/GenBank/DDBJ databases">
        <title>Complete sequence of Thioalkalimicrobium cyclicum ALM1.</title>
        <authorList>
            <consortium name="US DOE Joint Genome Institute"/>
            <person name="Lucas S."/>
            <person name="Han J."/>
            <person name="Lapidus A."/>
            <person name="Cheng J.-F."/>
            <person name="Goodwin L."/>
            <person name="Pitluck S."/>
            <person name="Peters L."/>
            <person name="Mikhailova N."/>
            <person name="Davenport K."/>
            <person name="Han C."/>
            <person name="Tapia R."/>
            <person name="Land M."/>
            <person name="Hauser L."/>
            <person name="Kyrpides N."/>
            <person name="Ivanova N."/>
            <person name="Pagani I."/>
            <person name="Kappler U."/>
            <person name="Woyke T."/>
        </authorList>
    </citation>
    <scope>NUCLEOTIDE SEQUENCE [LARGE SCALE GENOMIC DNA]</scope>
    <source>
        <strain evidence="8">DSM 14477 / JCM 11371 / ALM1</strain>
    </source>
</reference>
<evidence type="ECO:0000256" key="4">
    <source>
        <dbReference type="RuleBase" id="RU003719"/>
    </source>
</evidence>
<sequence length="332" mass="36871">MKVAVFSTKPYDKTALGHYDNDEVDLNFLEVPLNEATVHYAQGFQAVSAFVNDDLSEPVLTKLAAHGVGLVTLRCAGFNNVDLAVAKQLGIKITRVPAYSPYAVAEHTIGMMLALSRKLYKAYNRVREGNFSLNGLLGFDFYGKTVGIIGAGKIGLLVAKRLQAFGCRVLIYDPYLCESCAEEGFEQVELDVLYAESHIISMHCPLTEETTRMINAAAMAKMRQGVMIINTGRGALIDTKALIKGLKSRHIGYVGLDVYEEEGPLFFEDHSDDIIQDDHFERLLTFPNVLVTGHQAYFTHEALEHIAETTIENLMAFKYQRPLTNEVPFKPA</sequence>
<dbReference type="Gene3D" id="3.40.50.720">
    <property type="entry name" value="NAD(P)-binding Rossmann-like Domain"/>
    <property type="match status" value="2"/>
</dbReference>
<dbReference type="SUPFAM" id="SSF51735">
    <property type="entry name" value="NAD(P)-binding Rossmann-fold domains"/>
    <property type="match status" value="1"/>
</dbReference>
<dbReference type="Pfam" id="PF00389">
    <property type="entry name" value="2-Hacid_dh"/>
    <property type="match status" value="1"/>
</dbReference>
<dbReference type="SUPFAM" id="SSF52283">
    <property type="entry name" value="Formate/glycerate dehydrogenase catalytic domain-like"/>
    <property type="match status" value="1"/>
</dbReference>
<gene>
    <name evidence="7" type="ordered locus">Thicy_1457</name>
</gene>
<dbReference type="eggNOG" id="COG1052">
    <property type="taxonomic scope" value="Bacteria"/>
</dbReference>
<dbReference type="PANTHER" id="PTHR43026">
    <property type="entry name" value="2-HYDROXYACID DEHYDROGENASE HOMOLOG 1-RELATED"/>
    <property type="match status" value="1"/>
</dbReference>
<feature type="domain" description="D-isomer specific 2-hydroxyacid dehydrogenase catalytic" evidence="5">
    <location>
        <begin position="3"/>
        <end position="327"/>
    </location>
</feature>
<dbReference type="HOGENOM" id="CLU_019796_1_1_6"/>
<keyword evidence="8" id="KW-1185">Reference proteome</keyword>
<evidence type="ECO:0000259" key="6">
    <source>
        <dbReference type="Pfam" id="PF02826"/>
    </source>
</evidence>
<dbReference type="InterPro" id="IPR058205">
    <property type="entry name" value="D-LDH-like"/>
</dbReference>
<dbReference type="PROSITE" id="PS00671">
    <property type="entry name" value="D_2_HYDROXYACID_DH_3"/>
    <property type="match status" value="1"/>
</dbReference>